<protein>
    <recommendedName>
        <fullName evidence="4">Secreted protein</fullName>
    </recommendedName>
</protein>
<dbReference type="RefSeq" id="WP_265559082.1">
    <property type="nucleotide sequence ID" value="NZ_CP092471.1"/>
</dbReference>
<evidence type="ECO:0008006" key="4">
    <source>
        <dbReference type="Google" id="ProtNLM"/>
    </source>
</evidence>
<sequence length="171" mass="17107">MRKIVTATAVAAIALGVGMPAAAQETNGPTNTTINSTMDDDNVIVNDLLDLVATDNSADQDNDGNGSYNGNSLSFIAATQTLSAVNTNSEMDELVDLDGEDESDTPVGYNSGNNVVRDNAFAAFAGINNAAWNTGINANTQAATNIAAQGTVNFGVGGSSAADGGAGGGED</sequence>
<reference evidence="2" key="1">
    <citation type="submission" date="2022-02" db="EMBL/GenBank/DDBJ databases">
        <title>Qipengyuania spongiae sp. nov., isolated from marine sponge.</title>
        <authorList>
            <person name="Li Z."/>
            <person name="Zhang M."/>
        </authorList>
    </citation>
    <scope>NUCLEOTIDE SEQUENCE</scope>
    <source>
        <strain evidence="2">PHS-Z21</strain>
    </source>
</reference>
<evidence type="ECO:0000313" key="3">
    <source>
        <dbReference type="Proteomes" id="UP001065265"/>
    </source>
</evidence>
<feature type="chain" id="PRO_5047233688" description="Secreted protein" evidence="1">
    <location>
        <begin position="24"/>
        <end position="171"/>
    </location>
</feature>
<organism evidence="2 3">
    <name type="scientific">Qipengyuania spongiae</name>
    <dbReference type="NCBI Taxonomy" id="2909673"/>
    <lineage>
        <taxon>Bacteria</taxon>
        <taxon>Pseudomonadati</taxon>
        <taxon>Pseudomonadota</taxon>
        <taxon>Alphaproteobacteria</taxon>
        <taxon>Sphingomonadales</taxon>
        <taxon>Erythrobacteraceae</taxon>
        <taxon>Qipengyuania</taxon>
    </lineage>
</organism>
<gene>
    <name evidence="2" type="ORF">L1F33_01015</name>
</gene>
<evidence type="ECO:0000313" key="2">
    <source>
        <dbReference type="EMBL" id="UVI39577.1"/>
    </source>
</evidence>
<proteinExistence type="predicted"/>
<name>A0ABY5SYH4_9SPHN</name>
<keyword evidence="1" id="KW-0732">Signal</keyword>
<accession>A0ABY5SYH4</accession>
<evidence type="ECO:0000256" key="1">
    <source>
        <dbReference type="SAM" id="SignalP"/>
    </source>
</evidence>
<keyword evidence="3" id="KW-1185">Reference proteome</keyword>
<dbReference type="EMBL" id="CP092471">
    <property type="protein sequence ID" value="UVI39577.1"/>
    <property type="molecule type" value="Genomic_DNA"/>
</dbReference>
<feature type="signal peptide" evidence="1">
    <location>
        <begin position="1"/>
        <end position="23"/>
    </location>
</feature>
<dbReference type="Proteomes" id="UP001065265">
    <property type="component" value="Chromosome"/>
</dbReference>